<dbReference type="Gene3D" id="3.90.1720.10">
    <property type="entry name" value="endopeptidase domain like (from Nostoc punctiforme)"/>
    <property type="match status" value="1"/>
</dbReference>
<keyword evidence="3" id="KW-0443">Lipid metabolism</keyword>
<evidence type="ECO:0000259" key="5">
    <source>
        <dbReference type="PROSITE" id="PS51934"/>
    </source>
</evidence>
<dbReference type="InterPro" id="IPR051496">
    <property type="entry name" value="H-rev107_PLA/AT"/>
</dbReference>
<evidence type="ECO:0000313" key="6">
    <source>
        <dbReference type="EMBL" id="MBU3849407.1"/>
    </source>
</evidence>
<dbReference type="GO" id="GO:0008970">
    <property type="term" value="F:phospholipase A1 activity"/>
    <property type="evidence" value="ECO:0007669"/>
    <property type="project" value="TreeGrafter"/>
</dbReference>
<feature type="domain" description="LRAT" evidence="5">
    <location>
        <begin position="11"/>
        <end position="118"/>
    </location>
</feature>
<feature type="transmembrane region" description="Helical" evidence="4">
    <location>
        <begin position="122"/>
        <end position="143"/>
    </location>
</feature>
<dbReference type="InterPro" id="IPR038765">
    <property type="entry name" value="Papain-like_cys_pep_sf"/>
</dbReference>
<dbReference type="EMBL" id="JAHLFV010000057">
    <property type="protein sequence ID" value="MBU3849407.1"/>
    <property type="molecule type" value="Genomic_DNA"/>
</dbReference>
<evidence type="ECO:0000313" key="7">
    <source>
        <dbReference type="Proteomes" id="UP000823914"/>
    </source>
</evidence>
<dbReference type="Pfam" id="PF04970">
    <property type="entry name" value="LRAT"/>
    <property type="match status" value="1"/>
</dbReference>
<reference evidence="6" key="2">
    <citation type="submission" date="2021-04" db="EMBL/GenBank/DDBJ databases">
        <authorList>
            <person name="Gilroy R."/>
        </authorList>
    </citation>
    <scope>NUCLEOTIDE SEQUENCE</scope>
    <source>
        <strain evidence="6">Gambia15-2214</strain>
    </source>
</reference>
<dbReference type="PANTHER" id="PTHR13943">
    <property type="entry name" value="HRAS-LIKE SUPPRESSOR - RELATED"/>
    <property type="match status" value="1"/>
</dbReference>
<dbReference type="InterPro" id="IPR007053">
    <property type="entry name" value="LRAT_dom"/>
</dbReference>
<comment type="caution">
    <text evidence="6">The sequence shown here is derived from an EMBL/GenBank/DDBJ whole genome shotgun (WGS) entry which is preliminary data.</text>
</comment>
<dbReference type="SUPFAM" id="SSF54001">
    <property type="entry name" value="Cysteine proteinases"/>
    <property type="match status" value="1"/>
</dbReference>
<sequence length="151" mass="16547">MTEKNPEPGDIIFVNRGLYKHYGVYVGNNRVVHFAAKKENETNAKDAHIQETDLSYFTRGDVLEIEPERHGQSIFSAADTVARAKSLVGQGKGEYNLVFNNCEHFAYWCKYGRKVSKQVNNALGTTAAVAVGLAGLAAAVAIANKNNNNED</sequence>
<dbReference type="GO" id="GO:0005737">
    <property type="term" value="C:cytoplasm"/>
    <property type="evidence" value="ECO:0007669"/>
    <property type="project" value="TreeGrafter"/>
</dbReference>
<keyword evidence="4" id="KW-1133">Transmembrane helix</keyword>
<organism evidence="6 7">
    <name type="scientific">Candidatus Treponema excrementipullorum</name>
    <dbReference type="NCBI Taxonomy" id="2838768"/>
    <lineage>
        <taxon>Bacteria</taxon>
        <taxon>Pseudomonadati</taxon>
        <taxon>Spirochaetota</taxon>
        <taxon>Spirochaetia</taxon>
        <taxon>Spirochaetales</taxon>
        <taxon>Treponemataceae</taxon>
        <taxon>Treponema</taxon>
    </lineage>
</organism>
<name>A0A9E2NYA5_9SPIR</name>
<dbReference type="Proteomes" id="UP000823914">
    <property type="component" value="Unassembled WGS sequence"/>
</dbReference>
<evidence type="ECO:0000256" key="3">
    <source>
        <dbReference type="ARBA" id="ARBA00023098"/>
    </source>
</evidence>
<dbReference type="GO" id="GO:0004623">
    <property type="term" value="F:phospholipase A2 activity"/>
    <property type="evidence" value="ECO:0007669"/>
    <property type="project" value="TreeGrafter"/>
</dbReference>
<protein>
    <submittedName>
        <fullName evidence="6">Lecithin retinol acyltransferase family protein</fullName>
    </submittedName>
</protein>
<dbReference type="GO" id="GO:0016410">
    <property type="term" value="F:N-acyltransferase activity"/>
    <property type="evidence" value="ECO:0007669"/>
    <property type="project" value="TreeGrafter"/>
</dbReference>
<reference evidence="6" key="1">
    <citation type="journal article" date="2021" name="PeerJ">
        <title>Extensive microbial diversity within the chicken gut microbiome revealed by metagenomics and culture.</title>
        <authorList>
            <person name="Gilroy R."/>
            <person name="Ravi A."/>
            <person name="Getino M."/>
            <person name="Pursley I."/>
            <person name="Horton D.L."/>
            <person name="Alikhan N.F."/>
            <person name="Baker D."/>
            <person name="Gharbi K."/>
            <person name="Hall N."/>
            <person name="Watson M."/>
            <person name="Adriaenssens E.M."/>
            <person name="Foster-Nyarko E."/>
            <person name="Jarju S."/>
            <person name="Secka A."/>
            <person name="Antonio M."/>
            <person name="Oren A."/>
            <person name="Chaudhuri R.R."/>
            <person name="La Ragione R."/>
            <person name="Hildebrand F."/>
            <person name="Pallen M.J."/>
        </authorList>
    </citation>
    <scope>NUCLEOTIDE SEQUENCE</scope>
    <source>
        <strain evidence="6">Gambia15-2214</strain>
    </source>
</reference>
<keyword evidence="4" id="KW-0472">Membrane</keyword>
<evidence type="ECO:0000256" key="2">
    <source>
        <dbReference type="ARBA" id="ARBA00022801"/>
    </source>
</evidence>
<dbReference type="PANTHER" id="PTHR13943:SF77">
    <property type="entry name" value="LRAT DOMAIN-CONTAINING PROTEIN"/>
    <property type="match status" value="1"/>
</dbReference>
<keyword evidence="4" id="KW-0812">Transmembrane</keyword>
<dbReference type="GO" id="GO:0070292">
    <property type="term" value="P:N-acylphosphatidylethanolamine metabolic process"/>
    <property type="evidence" value="ECO:0007669"/>
    <property type="project" value="TreeGrafter"/>
</dbReference>
<dbReference type="AlphaFoldDB" id="A0A9E2NYA5"/>
<proteinExistence type="predicted"/>
<accession>A0A9E2NYA5</accession>
<evidence type="ECO:0000256" key="4">
    <source>
        <dbReference type="SAM" id="Phobius"/>
    </source>
</evidence>
<keyword evidence="2" id="KW-0378">Hydrolase</keyword>
<dbReference type="PROSITE" id="PS51934">
    <property type="entry name" value="LRAT"/>
    <property type="match status" value="1"/>
</dbReference>
<keyword evidence="1" id="KW-0808">Transferase</keyword>
<gene>
    <name evidence="6" type="ORF">IAA16_02455</name>
</gene>
<evidence type="ECO:0000256" key="1">
    <source>
        <dbReference type="ARBA" id="ARBA00022679"/>
    </source>
</evidence>
<keyword evidence="6" id="KW-0012">Acyltransferase</keyword>